<protein>
    <recommendedName>
        <fullName evidence="5">DUF4190 domain-containing protein</fullName>
    </recommendedName>
</protein>
<evidence type="ECO:0000256" key="1">
    <source>
        <dbReference type="SAM" id="MobiDB-lite"/>
    </source>
</evidence>
<accession>A0A1Y0C7T9</accession>
<feature type="transmembrane region" description="Helical" evidence="2">
    <location>
        <begin position="115"/>
        <end position="137"/>
    </location>
</feature>
<keyword evidence="4" id="KW-1185">Reference proteome</keyword>
<reference evidence="3 4" key="1">
    <citation type="submission" date="2017-04" db="EMBL/GenBank/DDBJ databases">
        <title>Whole Genome Sequence of 1,4-Dioxane Degrading Bacterium Mycobacterium dioxanotrophicus PH-06.</title>
        <authorList>
            <person name="He Y."/>
        </authorList>
    </citation>
    <scope>NUCLEOTIDE SEQUENCE [LARGE SCALE GENOMIC DNA]</scope>
    <source>
        <strain evidence="3 4">PH-06</strain>
    </source>
</reference>
<dbReference type="KEGG" id="mdx:BTO20_23590"/>
<evidence type="ECO:0000256" key="2">
    <source>
        <dbReference type="SAM" id="Phobius"/>
    </source>
</evidence>
<dbReference type="OrthoDB" id="4641486at2"/>
<dbReference type="Proteomes" id="UP000195331">
    <property type="component" value="Chromosome"/>
</dbReference>
<dbReference type="EMBL" id="CP020809">
    <property type="protein sequence ID" value="ART71126.1"/>
    <property type="molecule type" value="Genomic_DNA"/>
</dbReference>
<organism evidence="3 4">
    <name type="scientific">Mycobacterium dioxanotrophicus</name>
    <dbReference type="NCBI Taxonomy" id="482462"/>
    <lineage>
        <taxon>Bacteria</taxon>
        <taxon>Bacillati</taxon>
        <taxon>Actinomycetota</taxon>
        <taxon>Actinomycetes</taxon>
        <taxon>Mycobacteriales</taxon>
        <taxon>Mycobacteriaceae</taxon>
        <taxon>Mycobacterium</taxon>
    </lineage>
</organism>
<keyword evidence="2" id="KW-1133">Transmembrane helix</keyword>
<dbReference type="RefSeq" id="WP_087078528.1">
    <property type="nucleotide sequence ID" value="NZ_CP020809.1"/>
</dbReference>
<dbReference type="AlphaFoldDB" id="A0A1Y0C7T9"/>
<evidence type="ECO:0000313" key="4">
    <source>
        <dbReference type="Proteomes" id="UP000195331"/>
    </source>
</evidence>
<proteinExistence type="predicted"/>
<keyword evidence="2" id="KW-0472">Membrane</keyword>
<gene>
    <name evidence="3" type="ORF">BTO20_23590</name>
</gene>
<feature type="transmembrane region" description="Helical" evidence="2">
    <location>
        <begin position="54"/>
        <end position="77"/>
    </location>
</feature>
<evidence type="ECO:0000313" key="3">
    <source>
        <dbReference type="EMBL" id="ART71126.1"/>
    </source>
</evidence>
<keyword evidence="2" id="KW-0812">Transmembrane</keyword>
<name>A0A1Y0C7T9_9MYCO</name>
<evidence type="ECO:0008006" key="5">
    <source>
        <dbReference type="Google" id="ProtNLM"/>
    </source>
</evidence>
<feature type="region of interest" description="Disordered" evidence="1">
    <location>
        <begin position="1"/>
        <end position="22"/>
    </location>
</feature>
<feature type="transmembrane region" description="Helical" evidence="2">
    <location>
        <begin position="83"/>
        <end position="103"/>
    </location>
</feature>
<sequence>MSNFGPPGYGGGHGDPFADPFGPSMPMGPPAGAFAAPTQPPLVPAPAQRATSVAAGWSIASAVTGVVAVAVALTPFYTGIPSWVGFIGAALGMGALAAGILALRRVRRAGVQPSLPAVTGVVAAGLAGVLVVVSVLIDVNQPGGHRDSTSDGPVSGETKDTTVVMRDQLDVSFGTFDYKVDGPTIRGRLPVTFRNKLDKPRQYDVSVAGFEGEHTQVCSTLRLEPGALDAHATTTVDYFDIGIPNAAVADRLRSSTFRVVQAWSRPV</sequence>